<keyword evidence="7" id="KW-0723">Serine/threonine-protein kinase</keyword>
<comment type="catalytic activity">
    <reaction evidence="19">
        <text>L-threonyl-[protein] + ATP = O-phospho-L-threonyl-[protein] + ADP + H(+)</text>
        <dbReference type="Rhea" id="RHEA:46608"/>
        <dbReference type="Rhea" id="RHEA-COMP:11060"/>
        <dbReference type="Rhea" id="RHEA-COMP:11605"/>
        <dbReference type="ChEBI" id="CHEBI:15378"/>
        <dbReference type="ChEBI" id="CHEBI:30013"/>
        <dbReference type="ChEBI" id="CHEBI:30616"/>
        <dbReference type="ChEBI" id="CHEBI:61977"/>
        <dbReference type="ChEBI" id="CHEBI:456216"/>
        <dbReference type="EC" id="2.7.11.1"/>
    </reaction>
</comment>
<dbReference type="SMART" id="SM01343">
    <property type="entry name" value="FATC"/>
    <property type="match status" value="1"/>
</dbReference>
<dbReference type="GO" id="GO:0006281">
    <property type="term" value="P:DNA repair"/>
    <property type="evidence" value="ECO:0007669"/>
    <property type="project" value="InterPro"/>
</dbReference>
<evidence type="ECO:0000256" key="1">
    <source>
        <dbReference type="ARBA" id="ARBA00004123"/>
    </source>
</evidence>
<comment type="subunit">
    <text evidence="3">Associates with DNA double-strand breaks.</text>
</comment>
<keyword evidence="11" id="KW-0418">Kinase</keyword>
<evidence type="ECO:0000256" key="21">
    <source>
        <dbReference type="SAM" id="MobiDB-lite"/>
    </source>
</evidence>
<evidence type="ECO:0000256" key="10">
    <source>
        <dbReference type="ARBA" id="ARBA00022763"/>
    </source>
</evidence>
<dbReference type="PANTHER" id="PTHR37079">
    <property type="entry name" value="SERINE/THREONINE-PROTEIN KINASE ATM"/>
    <property type="match status" value="1"/>
</dbReference>
<evidence type="ECO:0000313" key="25">
    <source>
        <dbReference type="EMBL" id="ESK96488.1"/>
    </source>
</evidence>
<feature type="domain" description="FATC" evidence="24">
    <location>
        <begin position="3038"/>
        <end position="3070"/>
    </location>
</feature>
<dbReference type="Gene3D" id="3.30.1010.10">
    <property type="entry name" value="Phosphatidylinositol 3-kinase Catalytic Subunit, Chain A, domain 4"/>
    <property type="match status" value="1"/>
</dbReference>
<reference evidence="25 26" key="1">
    <citation type="journal article" date="2014" name="BMC Genomics">
        <title>Genome and secretome analysis of the hemibiotrophic fungal pathogen, Moniliophthora roreri, which causes frosty pod rot disease of cacao: mechanisms of the biotrophic and necrotrophic phases.</title>
        <authorList>
            <person name="Meinhardt L.W."/>
            <person name="Costa G.G.L."/>
            <person name="Thomazella D.P.T."/>
            <person name="Teixeira P.J.P.L."/>
            <person name="Carazzolle M.F."/>
            <person name="Schuster S.C."/>
            <person name="Carlson J.E."/>
            <person name="Guiltinan M.J."/>
            <person name="Mieczkowski P."/>
            <person name="Farmer A."/>
            <person name="Ramaraj T."/>
            <person name="Crozier J."/>
            <person name="Davis R.E."/>
            <person name="Shao J."/>
            <person name="Melnick R.L."/>
            <person name="Pereira G.A.G."/>
            <person name="Bailey B.A."/>
        </authorList>
    </citation>
    <scope>NUCLEOTIDE SEQUENCE [LARGE SCALE GENOMIC DNA]</scope>
    <source>
        <strain evidence="25 26">MCA 2997</strain>
    </source>
</reference>
<feature type="region of interest" description="Disordered" evidence="21">
    <location>
        <begin position="758"/>
        <end position="791"/>
    </location>
</feature>
<dbReference type="Pfam" id="PF11640">
    <property type="entry name" value="TAN"/>
    <property type="match status" value="1"/>
</dbReference>
<evidence type="ECO:0000256" key="15">
    <source>
        <dbReference type="ARBA" id="ARBA00030020"/>
    </source>
</evidence>
<evidence type="ECO:0000256" key="7">
    <source>
        <dbReference type="ARBA" id="ARBA00022527"/>
    </source>
</evidence>
<dbReference type="SMART" id="SM00146">
    <property type="entry name" value="PI3Kc"/>
    <property type="match status" value="1"/>
</dbReference>
<evidence type="ECO:0000256" key="5">
    <source>
        <dbReference type="ARBA" id="ARBA00014619"/>
    </source>
</evidence>
<dbReference type="OrthoDB" id="381190at2759"/>
<feature type="compositionally biased region" description="Polar residues" evidence="21">
    <location>
        <begin position="758"/>
        <end position="767"/>
    </location>
</feature>
<dbReference type="GO" id="GO:0004674">
    <property type="term" value="F:protein serine/threonine kinase activity"/>
    <property type="evidence" value="ECO:0007669"/>
    <property type="project" value="UniProtKB-KW"/>
</dbReference>
<dbReference type="InterPro" id="IPR036940">
    <property type="entry name" value="PI3/4_kinase_cat_sf"/>
</dbReference>
<dbReference type="PROSITE" id="PS51190">
    <property type="entry name" value="FATC"/>
    <property type="match status" value="1"/>
</dbReference>
<evidence type="ECO:0000256" key="2">
    <source>
        <dbReference type="ARBA" id="ARBA00010769"/>
    </source>
</evidence>
<dbReference type="CDD" id="cd05171">
    <property type="entry name" value="PIKKc_ATM"/>
    <property type="match status" value="1"/>
</dbReference>
<evidence type="ECO:0000259" key="23">
    <source>
        <dbReference type="PROSITE" id="PS51189"/>
    </source>
</evidence>
<dbReference type="InterPro" id="IPR011009">
    <property type="entry name" value="Kinase-like_dom_sf"/>
</dbReference>
<dbReference type="SMART" id="SM01342">
    <property type="entry name" value="TAN"/>
    <property type="match status" value="1"/>
</dbReference>
<dbReference type="GO" id="GO:0005634">
    <property type="term" value="C:nucleus"/>
    <property type="evidence" value="ECO:0007669"/>
    <property type="project" value="UniProtKB-SubCell"/>
</dbReference>
<comment type="catalytic activity">
    <reaction evidence="20">
        <text>L-seryl-[protein] + ATP = O-phospho-L-seryl-[protein] + ADP + H(+)</text>
        <dbReference type="Rhea" id="RHEA:17989"/>
        <dbReference type="Rhea" id="RHEA-COMP:9863"/>
        <dbReference type="Rhea" id="RHEA-COMP:11604"/>
        <dbReference type="ChEBI" id="CHEBI:15378"/>
        <dbReference type="ChEBI" id="CHEBI:29999"/>
        <dbReference type="ChEBI" id="CHEBI:30616"/>
        <dbReference type="ChEBI" id="CHEBI:83421"/>
        <dbReference type="ChEBI" id="CHEBI:456216"/>
        <dbReference type="EC" id="2.7.11.1"/>
    </reaction>
</comment>
<dbReference type="InterPro" id="IPR003152">
    <property type="entry name" value="FATC_dom"/>
</dbReference>
<dbReference type="Pfam" id="PF25030">
    <property type="entry name" value="M-HEAT_ATR"/>
    <property type="match status" value="1"/>
</dbReference>
<evidence type="ECO:0000256" key="3">
    <source>
        <dbReference type="ARBA" id="ARBA00011370"/>
    </source>
</evidence>
<dbReference type="InterPro" id="IPR038980">
    <property type="entry name" value="ATM_plant"/>
</dbReference>
<dbReference type="PROSITE" id="PS51189">
    <property type="entry name" value="FAT"/>
    <property type="match status" value="1"/>
</dbReference>
<dbReference type="EMBL" id="AWSO01000047">
    <property type="protein sequence ID" value="ESK96488.1"/>
    <property type="molecule type" value="Genomic_DNA"/>
</dbReference>
<feature type="domain" description="PI3K/PI4K catalytic" evidence="22">
    <location>
        <begin position="2706"/>
        <end position="3019"/>
    </location>
</feature>
<dbReference type="Pfam" id="PF00454">
    <property type="entry name" value="PI3_PI4_kinase"/>
    <property type="match status" value="1"/>
</dbReference>
<evidence type="ECO:0000256" key="17">
    <source>
        <dbReference type="ARBA" id="ARBA00031460"/>
    </source>
</evidence>
<keyword evidence="12" id="KW-0067">ATP-binding</keyword>
<dbReference type="InterPro" id="IPR000403">
    <property type="entry name" value="PI3/4_kinase_cat_dom"/>
</dbReference>
<dbReference type="InterPro" id="IPR018936">
    <property type="entry name" value="PI3/4_kinase_CS"/>
</dbReference>
<organism evidence="25 26">
    <name type="scientific">Moniliophthora roreri (strain MCA 2997)</name>
    <name type="common">Cocoa frosty pod rot fungus</name>
    <name type="synonym">Crinipellis roreri</name>
    <dbReference type="NCBI Taxonomy" id="1381753"/>
    <lineage>
        <taxon>Eukaryota</taxon>
        <taxon>Fungi</taxon>
        <taxon>Dikarya</taxon>
        <taxon>Basidiomycota</taxon>
        <taxon>Agaricomycotina</taxon>
        <taxon>Agaricomycetes</taxon>
        <taxon>Agaricomycetidae</taxon>
        <taxon>Agaricales</taxon>
        <taxon>Marasmiineae</taxon>
        <taxon>Marasmiaceae</taxon>
        <taxon>Moniliophthora</taxon>
    </lineage>
</organism>
<comment type="caution">
    <text evidence="25">The sequence shown here is derived from an EMBL/GenBank/DDBJ whole genome shotgun (WGS) entry which is preliminary data.</text>
</comment>
<comment type="similarity">
    <text evidence="2">Belongs to the PI3/PI4-kinase family. ATM subfamily.</text>
</comment>
<gene>
    <name evidence="25" type="ORF">Moror_6996</name>
</gene>
<dbReference type="PROSITE" id="PS00916">
    <property type="entry name" value="PI3_4_KINASE_2"/>
    <property type="match status" value="1"/>
</dbReference>
<dbReference type="PROSITE" id="PS50290">
    <property type="entry name" value="PI3_4_KINASE_3"/>
    <property type="match status" value="1"/>
</dbReference>
<evidence type="ECO:0000256" key="16">
    <source>
        <dbReference type="ARBA" id="ARBA00030222"/>
    </source>
</evidence>
<evidence type="ECO:0000256" key="19">
    <source>
        <dbReference type="ARBA" id="ARBA00047899"/>
    </source>
</evidence>
<evidence type="ECO:0000259" key="22">
    <source>
        <dbReference type="PROSITE" id="PS50290"/>
    </source>
</evidence>
<proteinExistence type="inferred from homology"/>
<keyword evidence="8" id="KW-0808">Transferase</keyword>
<feature type="domain" description="FAT" evidence="23">
    <location>
        <begin position="1974"/>
        <end position="2587"/>
    </location>
</feature>
<dbReference type="GO" id="GO:0035556">
    <property type="term" value="P:intracellular signal transduction"/>
    <property type="evidence" value="ECO:0007669"/>
    <property type="project" value="UniProtKB-ARBA"/>
</dbReference>
<dbReference type="InterPro" id="IPR021668">
    <property type="entry name" value="TAN"/>
</dbReference>
<dbReference type="GO" id="GO:0005524">
    <property type="term" value="F:ATP binding"/>
    <property type="evidence" value="ECO:0007669"/>
    <property type="project" value="UniProtKB-KW"/>
</dbReference>
<evidence type="ECO:0000256" key="12">
    <source>
        <dbReference type="ARBA" id="ARBA00022840"/>
    </source>
</evidence>
<dbReference type="KEGG" id="mrr:Moror_6996"/>
<evidence type="ECO:0000256" key="6">
    <source>
        <dbReference type="ARBA" id="ARBA00020288"/>
    </source>
</evidence>
<dbReference type="Gene3D" id="1.10.1070.11">
    <property type="entry name" value="Phosphatidylinositol 3-/4-kinase, catalytic domain"/>
    <property type="match status" value="1"/>
</dbReference>
<keyword evidence="13" id="KW-0539">Nucleus</keyword>
<dbReference type="InterPro" id="IPR056802">
    <property type="entry name" value="ATR-like_M-HEAT"/>
</dbReference>
<feature type="region of interest" description="Disordered" evidence="21">
    <location>
        <begin position="200"/>
        <end position="248"/>
    </location>
</feature>
<name>V2XBB6_MONRO</name>
<dbReference type="InterPro" id="IPR014009">
    <property type="entry name" value="PIK_FAT"/>
</dbReference>
<feature type="compositionally biased region" description="Polar residues" evidence="21">
    <location>
        <begin position="239"/>
        <end position="248"/>
    </location>
</feature>
<dbReference type="HOGENOM" id="CLU_000178_11_0_1"/>
<protein>
    <recommendedName>
        <fullName evidence="5">Serine/threonine-protein kinase TEL1</fullName>
        <ecNumber evidence="4">2.7.11.1</ecNumber>
    </recommendedName>
    <alternativeName>
        <fullName evidence="15">ATM homolog</fullName>
    </alternativeName>
    <alternativeName>
        <fullName evidence="17 18">DNA-damage checkpoint kinase TEL1</fullName>
    </alternativeName>
    <alternativeName>
        <fullName evidence="6">Serine/threonine-protein kinase tel1</fullName>
    </alternativeName>
    <alternativeName>
        <fullName evidence="16">Telomere length regulation protein 1</fullName>
    </alternativeName>
</protein>
<sequence length="3070" mass="346739">MTDLRRVHGLLKSDKVKERQEGLSIIRETFSRDKVLTTFAVNDNGEVDSRSWLLLFQALFESVYNERLAFTKKSSSGTAAAQKRLGDAANTVRWLVERSKHLLGTKATQSVLDHLKQTMVSKGQLLMPVVLDYVKALQSVVDHPPHLNHLEAKTWIEMVEMSFNAILGDPIRSKFEEDDGEAASLAPTTDQDEMYVEDSLAMDEDEGEPIAPGSKKRRKREAPTPQPPPSRTKPVQPQARASSSRATVTPEQVAFTSLLATLMDSPNAPLLSEPYLPLSILNRLHRFLERYPSDTSLHHDFLRILIAALSHISLNRKVELISFARKSWDHLAKLWTSKNKSLKEALVCVFQSLFPFLTANSGGSDYDSLTSSESLWILWDLLNGEGGSKLGLDMDSLRLELCQDSRGSSKDCQQAFIAATFRAGPAFDRSQALMWAILELQADCAEKLYRFSESIYGLSSSSKMTQMPGKRTRIENPLSFMLNTIRTNSSQAFRMHHLQLLLFFIDRHWSVLHSEMRAEIFDTLLQFISVDDKDGGLQNWIILCLAAIAHADFSTGRDPSYLNSQAPLSAMISQSSPEAPSPWEIVFTHAIRRSNTSLLCRAACHAALIILPYSNTFMIRGSRQRILSDIESFLKDLDVQGPLAPHESVCSFLSLCLKAVNQDVRLFRMQFEDKVLSWLTGFWQLSTLDGAMIQTYLVSDISLLLETICGCTKRSTLVCQVLLPHCQTVHTLVVGAQTKIIREFILEAKLPEYHPKSAQDQSTQFSGSLGPDHGSSDVSISSDTDLAAPGPRERRLSGFLLKSIESMTSQWMTLQENNVQPKVEVARSLLNTAIIALSFESVLCLNGIRWDKRLIRSACELVELVAGSLTNKRWSMAEKAQILLALEPLIGTGVDVGDHVPWVALLPAGPGTGIRDNLSRKQDGETNQSQFANMEHLRLLWSSMEVQTCFGNVLITLRSLLCTISGDVTVETQTLDADDKDGFGPIKTTATEFAIETGGTGDEKNSLVRVADICISFIALVPLLQSSSGEPTRDQELIDLLSNCAETHTDTFLLIFPLVLKHVRNRSLNLTTNHLELFLGEIVEIRRAYAYSRNPQLYAFAIQMLDATMHLWASSAAAESEAGNTARMVCKWLSMNLQKQRLTSWGVRDALARLYEKYIIMDPVQRYWILKEDDSEDKYEYLPSLILPQMNSDEDVRVRFRVAVITARLFWVATKVGQSAMELYGNVRVYYTAALKNFEHMVTRILSLGNIMIVSSAVRRGPYWHLLETCQHSDAYSRHLEAILKGAACRMGLPSLATLFEAYASQLAYSIRQGDYNILRLPPHLLGYKDRKECALATFRAFTPTNILGRGNDPNAVRHGQVLFQSHCKAIGKEPEQGLRECFGDIVAYELLSWAVDENGTVHLNPEGIQNLLRIMGCDEKELRAIMREQLDSVVSSILRTLGDHDFSERGPILTALKQVDAEQSSTTFEKLLKYRTASDFDAHTPNLPNFPTRYILVVIQWLFQWVDSPNLFALTYHVLQELFSCVENSHLVNERLRFTNAIALWVALQEQYFKNSTLLHALIRGGSSLLMQADLARSAQAILEWSFARYRENHHRDPRFPDNLIRVACACHRYSQLSGNTNTVVLGKELVSWIDSQASALAAEAKLASQVKVALAAWPHAVPRELTDLSSSLSYDDLTRILNDTHVSSNKFRSVHRLLEHSSSDNGSSQFSHFNFWRLKECIPLKQELGEEDVLAFTSLLLLNQGSVNSFGSEQLGSRVSDVHGSRLLGEAKGIIITSLLSLLESSETRRRDSAYRTLRRLILVLKDNQDLLRSWPSQYNDEIMYLQVYDTPRLSLSAERDLTALQSEGFLQSAQDFSGWVGSLAALFSDILAVGNIFYAQLSTILQSDSHFAQNVLPILVRTILQESAEGSGQTPASHLSTYFSAVLETPDADVDCRRCIIDIVLHLRHIQPSSSNDALAYEKWLTIDHLLLAKNAVICGAYTTALLFLELAEDQRRNQAHVEPSDEYNEAVEQVMYDIYANIDEPDGFYGIKAQNIQEFLMKRFHHEQQWEKAFHFHGAAWEAETSDVAEAEGLLHSFHSYGFDHLASRSLMNSSSVQKPNLSLTYQLGWRTETWDLPDLNDKHCPGASLYFALRSLHRERDTRVSEKVVLEVLFREMDHLRTLGSENIAQIREAVKNLMSLSQATLWMQYPMSKRMKAGQHILEAWDTSIDSGFRFEDLYNIMSTRISLLRSARQREEQQQIGGLRSPFSRDLLESEKQCLLQLSRAARDALQPQIALNSVTRARRLEKPSSDVKSRESFATLEEYASVLWLHQEEKQAVNSLMILRKELPDVARDQTLDIKGAIRGACLNARLGSWTAQACLEKPSYIWDEFFLRASKYLNVNSDESKESKEARASVYHECAIFAEHQYYANAQSPDVIRWKVYMERKVKEISNLTAELVNYSSSSEEYKAINQIIAKSKKVRQQDEEALKKHNEDRDKFLKRAIEMYSYCLNESDEFDHDTPIRLCSLWLANFDNSAILKSLKTALERVPSRKFVFLAHQLTARLSSGSGAQANLQALICRMCAEHPFHSLYQVFCLKPPRQDENSSRRTSQRHSKAPSPAVQTDRSAAADTILQRLRNDGRVQERLLAMEELCFASLQWADYPVKKNRDIASNKSHDIPGHLNILKLAKCRGKVPVITVQVPIDSTMAYQHCVWIEKYVPKYELVGGISRPKICTCLGSDGVQYKQLFKGEQSDDLRQDAVMEQVFQLVNTVLSRDRETRRRFLQVRDYKVIPLDTQAGVIEFVKGTITVRTWLDKAHPKYRPNDDNGVIKHFGSKINTLKDNNERLRYYLQIRKKFRPVLRYWFMEKHKAPVSWFGMRLNYTRSVATTSIVGHILGLGDRHTSNILLDNDSGEVVHIDLGIAFDQGKLLPVPEVVPFRMTEDMVDGMGMSGTEGVFQRCAEETLRVLREGSEIIMTVLEVFRHDPLHNWTLSDEKLRQVQDPQTNNQNHPTANTLTNLPAIGIGITMDSHTAEEDADRALSSVARKLDKKLSVATVIRGLVAEAKDPANLSRLFGGWGAHY</sequence>
<comment type="subcellular location">
    <subcellularLocation>
        <location evidence="1">Nucleus</location>
    </subcellularLocation>
</comment>
<dbReference type="SUPFAM" id="SSF56112">
    <property type="entry name" value="Protein kinase-like (PK-like)"/>
    <property type="match status" value="1"/>
</dbReference>
<feature type="region of interest" description="Disordered" evidence="21">
    <location>
        <begin position="2590"/>
        <end position="2613"/>
    </location>
</feature>
<evidence type="ECO:0000256" key="20">
    <source>
        <dbReference type="ARBA" id="ARBA00048679"/>
    </source>
</evidence>
<dbReference type="PANTHER" id="PTHR37079:SF4">
    <property type="entry name" value="SERINE_THREONINE-PROTEIN KINASE ATM"/>
    <property type="match status" value="1"/>
</dbReference>
<dbReference type="Proteomes" id="UP000017559">
    <property type="component" value="Unassembled WGS sequence"/>
</dbReference>
<evidence type="ECO:0000256" key="11">
    <source>
        <dbReference type="ARBA" id="ARBA00022777"/>
    </source>
</evidence>
<dbReference type="SUPFAM" id="SSF48371">
    <property type="entry name" value="ARM repeat"/>
    <property type="match status" value="1"/>
</dbReference>
<dbReference type="EC" id="2.7.11.1" evidence="4"/>
<comment type="function">
    <text evidence="14">Serine/threonine protein kinase which activates checkpoint signaling upon genotoxic stresses such as ionizing radiation (IR), ultraviolet light (UV), or DNA replication stalling, thereby acting as a DNA damage sensor. Recognizes the substrate consensus sequence [ST]-Q. Phosphorylates histone H2A to form H2AS128ph (gamma-H2A) at sites of DNA damage, involved in the regulation of DNA damage response mechanism. Required for the control of telomere length and genome stability.</text>
</comment>
<evidence type="ECO:0000256" key="13">
    <source>
        <dbReference type="ARBA" id="ARBA00023242"/>
    </source>
</evidence>
<dbReference type="InterPro" id="IPR044107">
    <property type="entry name" value="PIKKc_ATM"/>
</dbReference>
<evidence type="ECO:0000313" key="26">
    <source>
        <dbReference type="Proteomes" id="UP000017559"/>
    </source>
</evidence>
<evidence type="ECO:0000259" key="24">
    <source>
        <dbReference type="PROSITE" id="PS51190"/>
    </source>
</evidence>
<keyword evidence="26" id="KW-1185">Reference proteome</keyword>
<accession>V2XBB6</accession>
<evidence type="ECO:0000256" key="14">
    <source>
        <dbReference type="ARBA" id="ARBA00025079"/>
    </source>
</evidence>
<dbReference type="InterPro" id="IPR016024">
    <property type="entry name" value="ARM-type_fold"/>
</dbReference>
<keyword evidence="10" id="KW-0227">DNA damage</keyword>
<evidence type="ECO:0000256" key="18">
    <source>
        <dbReference type="ARBA" id="ARBA00032467"/>
    </source>
</evidence>
<evidence type="ECO:0000256" key="4">
    <source>
        <dbReference type="ARBA" id="ARBA00012513"/>
    </source>
</evidence>
<dbReference type="STRING" id="1381753.V2XBB6"/>
<keyword evidence="9" id="KW-0547">Nucleotide-binding</keyword>
<evidence type="ECO:0000256" key="8">
    <source>
        <dbReference type="ARBA" id="ARBA00022679"/>
    </source>
</evidence>
<evidence type="ECO:0000256" key="9">
    <source>
        <dbReference type="ARBA" id="ARBA00022741"/>
    </source>
</evidence>